<evidence type="ECO:0000313" key="2">
    <source>
        <dbReference type="Proteomes" id="UP000023152"/>
    </source>
</evidence>
<keyword evidence="2" id="KW-1185">Reference proteome</keyword>
<reference evidence="1 2" key="1">
    <citation type="journal article" date="2013" name="Curr. Biol.">
        <title>The Genome of the Foraminiferan Reticulomyxa filosa.</title>
        <authorList>
            <person name="Glockner G."/>
            <person name="Hulsmann N."/>
            <person name="Schleicher M."/>
            <person name="Noegel A.A."/>
            <person name="Eichinger L."/>
            <person name="Gallinger C."/>
            <person name="Pawlowski J."/>
            <person name="Sierra R."/>
            <person name="Euteneuer U."/>
            <person name="Pillet L."/>
            <person name="Moustafa A."/>
            <person name="Platzer M."/>
            <person name="Groth M."/>
            <person name="Szafranski K."/>
            <person name="Schliwa M."/>
        </authorList>
    </citation>
    <scope>NUCLEOTIDE SEQUENCE [LARGE SCALE GENOMIC DNA]</scope>
</reference>
<dbReference type="Proteomes" id="UP000023152">
    <property type="component" value="Unassembled WGS sequence"/>
</dbReference>
<comment type="caution">
    <text evidence="1">The sequence shown here is derived from an EMBL/GenBank/DDBJ whole genome shotgun (WGS) entry which is preliminary data.</text>
</comment>
<evidence type="ECO:0000313" key="1">
    <source>
        <dbReference type="EMBL" id="ETO03035.1"/>
    </source>
</evidence>
<name>X6LQL3_RETFI</name>
<dbReference type="AlphaFoldDB" id="X6LQL3"/>
<dbReference type="EMBL" id="ASPP01034312">
    <property type="protein sequence ID" value="ETO03035.1"/>
    <property type="molecule type" value="Genomic_DNA"/>
</dbReference>
<gene>
    <name evidence="1" type="ORF">RFI_34375</name>
</gene>
<protein>
    <submittedName>
        <fullName evidence="1">Uncharacterized protein</fullName>
    </submittedName>
</protein>
<proteinExistence type="predicted"/>
<sequence>MDLMKLQMKFKQILIYNYGCKLYFKSKLFHNHDKPTQYKLNNDKWDEMTLSKWYETLLKSYMKWKWMKSNGLNNKLNDNKIFKIFEMEMDYYLKLCGEIKMWTTNHSCEIQQRVLNTINNKFHMKIYQ</sequence>
<accession>X6LQL3</accession>
<organism evidence="1 2">
    <name type="scientific">Reticulomyxa filosa</name>
    <dbReference type="NCBI Taxonomy" id="46433"/>
    <lineage>
        <taxon>Eukaryota</taxon>
        <taxon>Sar</taxon>
        <taxon>Rhizaria</taxon>
        <taxon>Retaria</taxon>
        <taxon>Foraminifera</taxon>
        <taxon>Monothalamids</taxon>
        <taxon>Reticulomyxidae</taxon>
        <taxon>Reticulomyxa</taxon>
    </lineage>
</organism>